<feature type="domain" description="C-glycoside deglycosidase beta subunit" evidence="5">
    <location>
        <begin position="16"/>
        <end position="108"/>
    </location>
</feature>
<protein>
    <recommendedName>
        <fullName evidence="4">C-deglycosylation enzyme beta subunit</fullName>
    </recommendedName>
</protein>
<gene>
    <name evidence="6" type="ORF">EOE18_17325</name>
</gene>
<dbReference type="EMBL" id="SACO01000022">
    <property type="protein sequence ID" value="RVU02274.1"/>
    <property type="molecule type" value="Genomic_DNA"/>
</dbReference>
<evidence type="ECO:0000256" key="1">
    <source>
        <dbReference type="ARBA" id="ARBA00023239"/>
    </source>
</evidence>
<dbReference type="RefSeq" id="WP_127711857.1">
    <property type="nucleotide sequence ID" value="NZ_SACO01000022.1"/>
</dbReference>
<comment type="similarity">
    <text evidence="3">Belongs to the C-glycoside deglycosidase beta subunit family.</text>
</comment>
<keyword evidence="1" id="KW-0456">Lyase</keyword>
<evidence type="ECO:0000259" key="5">
    <source>
        <dbReference type="Pfam" id="PF19906"/>
    </source>
</evidence>
<sequence length="125" mass="13823">MMDHRVVSDGGLFASASGFDVDVRLPWYRSLPLSVVEVVEVALDGHVIALENVTFELNGETLRPAELRPRTDDYWYVLDSALLHVAHAPVAQGSTHEVCVTIAVRPPYIQGLNRIVKTTKTLTAR</sequence>
<proteinExistence type="inferred from homology"/>
<reference evidence="6 7" key="1">
    <citation type="submission" date="2019-01" db="EMBL/GenBank/DDBJ databases">
        <authorList>
            <person name="Chen W.-M."/>
        </authorList>
    </citation>
    <scope>NUCLEOTIDE SEQUENCE [LARGE SCALE GENOMIC DNA]</scope>
    <source>
        <strain evidence="6 7">FSY-9</strain>
    </source>
</reference>
<dbReference type="Proteomes" id="UP000282837">
    <property type="component" value="Unassembled WGS sequence"/>
</dbReference>
<evidence type="ECO:0000313" key="6">
    <source>
        <dbReference type="EMBL" id="RVU02274.1"/>
    </source>
</evidence>
<organism evidence="6 7">
    <name type="scientific">Novosphingobium umbonatum</name>
    <dbReference type="NCBI Taxonomy" id="1908524"/>
    <lineage>
        <taxon>Bacteria</taxon>
        <taxon>Pseudomonadati</taxon>
        <taxon>Pseudomonadota</taxon>
        <taxon>Alphaproteobacteria</taxon>
        <taxon>Sphingomonadales</taxon>
        <taxon>Sphingomonadaceae</taxon>
        <taxon>Novosphingobium</taxon>
    </lineage>
</organism>
<evidence type="ECO:0000256" key="3">
    <source>
        <dbReference type="ARBA" id="ARBA00046336"/>
    </source>
</evidence>
<evidence type="ECO:0000256" key="4">
    <source>
        <dbReference type="ARBA" id="ARBA00047208"/>
    </source>
</evidence>
<comment type="caution">
    <text evidence="6">The sequence shown here is derived from an EMBL/GenBank/DDBJ whole genome shotgun (WGS) entry which is preliminary data.</text>
</comment>
<dbReference type="AlphaFoldDB" id="A0A3S3TJ59"/>
<dbReference type="OrthoDB" id="1494151at2"/>
<keyword evidence="2" id="KW-0119">Carbohydrate metabolism</keyword>
<evidence type="ECO:0000313" key="7">
    <source>
        <dbReference type="Proteomes" id="UP000282837"/>
    </source>
</evidence>
<name>A0A3S3TJ59_9SPHN</name>
<evidence type="ECO:0000256" key="2">
    <source>
        <dbReference type="ARBA" id="ARBA00023277"/>
    </source>
</evidence>
<dbReference type="InterPro" id="IPR045959">
    <property type="entry name" value="CGDB"/>
</dbReference>
<accession>A0A3S3TJ59</accession>
<dbReference type="GO" id="GO:0016829">
    <property type="term" value="F:lyase activity"/>
    <property type="evidence" value="ECO:0007669"/>
    <property type="project" value="UniProtKB-KW"/>
</dbReference>
<dbReference type="Pfam" id="PF19906">
    <property type="entry name" value="CGDB"/>
    <property type="match status" value="1"/>
</dbReference>
<keyword evidence="7" id="KW-1185">Reference proteome</keyword>